<dbReference type="InterPro" id="IPR013406">
    <property type="entry name" value="CHP02574_addiction_mod"/>
</dbReference>
<sequence>MKKVILNIPDNKYQFFMELVHNLGFDLEPDAEMDIPEEHKAIVRERIELSKSNPDRLLDWEEVEDKFKLD</sequence>
<protein>
    <submittedName>
        <fullName evidence="1">Addiction module protein</fullName>
    </submittedName>
</protein>
<dbReference type="RefSeq" id="WP_264138572.1">
    <property type="nucleotide sequence ID" value="NZ_JAOYOD010000001.1"/>
</dbReference>
<keyword evidence="2" id="KW-1185">Reference proteome</keyword>
<gene>
    <name evidence="1" type="ORF">N7U62_13805</name>
</gene>
<accession>A0ABT3CVU5</accession>
<dbReference type="EMBL" id="JAOYOD010000001">
    <property type="protein sequence ID" value="MCV9387752.1"/>
    <property type="molecule type" value="Genomic_DNA"/>
</dbReference>
<proteinExistence type="predicted"/>
<dbReference type="Proteomes" id="UP001300692">
    <property type="component" value="Unassembled WGS sequence"/>
</dbReference>
<name>A0ABT3CVU5_9BACT</name>
<dbReference type="Pfam" id="PF09720">
    <property type="entry name" value="Unstab_antitox"/>
    <property type="match status" value="1"/>
</dbReference>
<evidence type="ECO:0000313" key="1">
    <source>
        <dbReference type="EMBL" id="MCV9387752.1"/>
    </source>
</evidence>
<evidence type="ECO:0000313" key="2">
    <source>
        <dbReference type="Proteomes" id="UP001300692"/>
    </source>
</evidence>
<comment type="caution">
    <text evidence="1">The sequence shown here is derived from an EMBL/GenBank/DDBJ whole genome shotgun (WGS) entry which is preliminary data.</text>
</comment>
<reference evidence="1 2" key="1">
    <citation type="submission" date="2022-10" db="EMBL/GenBank/DDBJ databases">
        <title>Comparative genomics and taxonomic characterization of three novel marine species of genus Reichenbachiella exhibiting antioxidant and polysaccharide degradation activities.</title>
        <authorList>
            <person name="Muhammad N."/>
            <person name="Lee Y.-J."/>
            <person name="Ko J."/>
            <person name="Kim S.-G."/>
        </authorList>
    </citation>
    <scope>NUCLEOTIDE SEQUENCE [LARGE SCALE GENOMIC DNA]</scope>
    <source>
        <strain evidence="1 2">ABR2-5</strain>
    </source>
</reference>
<organism evidence="1 2">
    <name type="scientific">Reichenbachiella ulvae</name>
    <dbReference type="NCBI Taxonomy" id="2980104"/>
    <lineage>
        <taxon>Bacteria</taxon>
        <taxon>Pseudomonadati</taxon>
        <taxon>Bacteroidota</taxon>
        <taxon>Cytophagia</taxon>
        <taxon>Cytophagales</taxon>
        <taxon>Reichenbachiellaceae</taxon>
        <taxon>Reichenbachiella</taxon>
    </lineage>
</organism>